<name>A0A1V6MK62_9ACTN</name>
<sequence length="448" mass="46478">MPTYHEVMTTDLATLTTAADRWDGMAGEFLKQEKAYRRDVHGISMGDTWVGLSAYAAGRRFATTLKEFQNAQVEAKAIASLLRDAHAQFVDLRGKLRSARQDAVDAGMKVSDQGVVTFDTERLSRSEYTAYVHDPDYQESSRKAVASWQQRIDQLVKDVAEADKGVQIALSAVVVDSDVNDGTLNGFNGKAYGDIERYEAEKAAAEAGLRISGWVSAGEFTVTGPGVGFTAVGPKYGKEGTVKAYADLFHLTAKGTLTNGPWKLSGITDVYGGARATANYGLTDKGFVAKAEASAGIRALAEGRAEYGPYAGVYGRAEGFAGGEAGVSLKVTKEEVTVGAKAFAGAKGGVAGGVEVFGVGVGGSAEGWKGPGAEAWAGWKKDEDTGVWSIGADAGLSPGVGGSLGLEITVDPDKVSQSLDAAADALGDGIGAVTDTAGSVKSAVSGWL</sequence>
<dbReference type="EMBL" id="MPOH02000019">
    <property type="protein sequence ID" value="OQD52693.1"/>
    <property type="molecule type" value="Genomic_DNA"/>
</dbReference>
<dbReference type="Proteomes" id="UP000184286">
    <property type="component" value="Unassembled WGS sequence"/>
</dbReference>
<reference evidence="1 2" key="2">
    <citation type="submission" date="2017-02" db="EMBL/GenBank/DDBJ databases">
        <title>Draft genome sequence of Streptomyces phaeoluteigriseus type strain DSM41896.</title>
        <authorList>
            <person name="Salih T.S."/>
            <person name="Algora Gallardo L."/>
            <person name="Melo Santos T."/>
            <person name="Filgueira Martinez S."/>
            <person name="Herron P.R."/>
        </authorList>
    </citation>
    <scope>NUCLEOTIDE SEQUENCE [LARGE SCALE GENOMIC DNA]</scope>
    <source>
        <strain evidence="1 2">DSM 41896</strain>
    </source>
</reference>
<proteinExistence type="predicted"/>
<evidence type="ECO:0000313" key="1">
    <source>
        <dbReference type="EMBL" id="OQD52693.1"/>
    </source>
</evidence>
<comment type="caution">
    <text evidence="1">The sequence shown here is derived from an EMBL/GenBank/DDBJ whole genome shotgun (WGS) entry which is preliminary data.</text>
</comment>
<dbReference type="STRING" id="114686.BM536_031695"/>
<reference evidence="2" key="1">
    <citation type="submission" date="2016-11" db="EMBL/GenBank/DDBJ databases">
        <authorList>
            <person name="Schniete J.K."/>
            <person name="Salih T."/>
            <person name="Algora Gallardo L."/>
            <person name="Martinez Fernandez S."/>
            <person name="Herron P.R."/>
        </authorList>
    </citation>
    <scope>NUCLEOTIDE SEQUENCE [LARGE SCALE GENOMIC DNA]</scope>
    <source>
        <strain evidence="2">DSM 41896</strain>
    </source>
</reference>
<gene>
    <name evidence="1" type="ORF">BM536_031695</name>
</gene>
<evidence type="ECO:0000313" key="2">
    <source>
        <dbReference type="Proteomes" id="UP000184286"/>
    </source>
</evidence>
<organism evidence="1 2">
    <name type="scientific">Streptomyces phaeoluteigriseus</name>
    <dbReference type="NCBI Taxonomy" id="114686"/>
    <lineage>
        <taxon>Bacteria</taxon>
        <taxon>Bacillati</taxon>
        <taxon>Actinomycetota</taxon>
        <taxon>Actinomycetes</taxon>
        <taxon>Kitasatosporales</taxon>
        <taxon>Streptomycetaceae</taxon>
        <taxon>Streptomyces</taxon>
        <taxon>Streptomyces aurantiacus group</taxon>
    </lineage>
</organism>
<dbReference type="AlphaFoldDB" id="A0A1V6MK62"/>
<accession>A0A1V6MK62</accession>
<protein>
    <submittedName>
        <fullName evidence="1">Uncharacterized protein</fullName>
    </submittedName>
</protein>